<evidence type="ECO:0000313" key="1">
    <source>
        <dbReference type="EMBL" id="JAH59787.1"/>
    </source>
</evidence>
<dbReference type="EMBL" id="GBXM01048790">
    <property type="protein sequence ID" value="JAH59787.1"/>
    <property type="molecule type" value="Transcribed_RNA"/>
</dbReference>
<protein>
    <submittedName>
        <fullName evidence="1">Uncharacterized protein</fullName>
    </submittedName>
</protein>
<proteinExistence type="predicted"/>
<accession>A0A0E9U236</accession>
<sequence length="9" mass="979">MWMHTGGCG</sequence>
<reference evidence="1" key="1">
    <citation type="submission" date="2014-11" db="EMBL/GenBank/DDBJ databases">
        <authorList>
            <person name="Amaro Gonzalez C."/>
        </authorList>
    </citation>
    <scope>NUCLEOTIDE SEQUENCE</scope>
</reference>
<name>A0A0E9U236_ANGAN</name>
<reference evidence="1" key="2">
    <citation type="journal article" date="2015" name="Fish Shellfish Immunol.">
        <title>Early steps in the European eel (Anguilla anguilla)-Vibrio vulnificus interaction in the gills: Role of the RtxA13 toxin.</title>
        <authorList>
            <person name="Callol A."/>
            <person name="Pajuelo D."/>
            <person name="Ebbesson L."/>
            <person name="Teles M."/>
            <person name="MacKenzie S."/>
            <person name="Amaro C."/>
        </authorList>
    </citation>
    <scope>NUCLEOTIDE SEQUENCE</scope>
</reference>
<organism evidence="1">
    <name type="scientific">Anguilla anguilla</name>
    <name type="common">European freshwater eel</name>
    <name type="synonym">Muraena anguilla</name>
    <dbReference type="NCBI Taxonomy" id="7936"/>
    <lineage>
        <taxon>Eukaryota</taxon>
        <taxon>Metazoa</taxon>
        <taxon>Chordata</taxon>
        <taxon>Craniata</taxon>
        <taxon>Vertebrata</taxon>
        <taxon>Euteleostomi</taxon>
        <taxon>Actinopterygii</taxon>
        <taxon>Neopterygii</taxon>
        <taxon>Teleostei</taxon>
        <taxon>Anguilliformes</taxon>
        <taxon>Anguillidae</taxon>
        <taxon>Anguilla</taxon>
    </lineage>
</organism>